<dbReference type="PANTHER" id="PTHR46342">
    <property type="entry name" value="ALPHA-CATULIN"/>
    <property type="match status" value="1"/>
</dbReference>
<dbReference type="GO" id="GO:0045296">
    <property type="term" value="F:cadherin binding"/>
    <property type="evidence" value="ECO:0007669"/>
    <property type="project" value="InterPro"/>
</dbReference>
<dbReference type="GO" id="GO:0051015">
    <property type="term" value="F:actin filament binding"/>
    <property type="evidence" value="ECO:0007669"/>
    <property type="project" value="InterPro"/>
</dbReference>
<feature type="region of interest" description="Disordered" evidence="4">
    <location>
        <begin position="385"/>
        <end position="404"/>
    </location>
</feature>
<dbReference type="PRINTS" id="PR00805">
    <property type="entry name" value="ALPHACATENIN"/>
</dbReference>
<dbReference type="InterPro" id="IPR001033">
    <property type="entry name" value="Alpha_catenin"/>
</dbReference>
<dbReference type="Pfam" id="PF01044">
    <property type="entry name" value="Vinculin"/>
    <property type="match status" value="2"/>
</dbReference>
<evidence type="ECO:0000256" key="1">
    <source>
        <dbReference type="ARBA" id="ARBA00004496"/>
    </source>
</evidence>
<accession>Q3HM45</accession>
<dbReference type="EMBL" id="DQ208194">
    <property type="protein sequence ID" value="ABA61174.1"/>
    <property type="molecule type" value="Genomic_DNA"/>
</dbReference>
<comment type="subcellular location">
    <subcellularLocation>
        <location evidence="1">Cytoplasm</location>
    </subcellularLocation>
</comment>
<evidence type="ECO:0000256" key="4">
    <source>
        <dbReference type="SAM" id="MobiDB-lite"/>
    </source>
</evidence>
<proteinExistence type="inferred from homology"/>
<feature type="compositionally biased region" description="Low complexity" evidence="4">
    <location>
        <begin position="882"/>
        <end position="896"/>
    </location>
</feature>
<dbReference type="InterPro" id="IPR006077">
    <property type="entry name" value="Vinculin/catenin"/>
</dbReference>
<keyword evidence="3" id="KW-0963">Cytoplasm</keyword>
<evidence type="ECO:0000256" key="2">
    <source>
        <dbReference type="ARBA" id="ARBA00008376"/>
    </source>
</evidence>
<evidence type="ECO:0000256" key="3">
    <source>
        <dbReference type="ARBA" id="ARBA00022490"/>
    </source>
</evidence>
<dbReference type="SUPFAM" id="SSF47220">
    <property type="entry name" value="alpha-catenin/vinculin-like"/>
    <property type="match status" value="3"/>
</dbReference>
<reference evidence="5" key="1">
    <citation type="journal article" date="2006" name="BMC Genomics">
        <title>Genomic analysis of a 1 Mb region near the telomere of Hessian fly chromosome X2 and avirulence gene vH13.</title>
        <authorList>
            <person name="Lobo N.F."/>
            <person name="Behura S.K."/>
            <person name="Aggarwal R."/>
            <person name="Chen M.S."/>
            <person name="Collins F.H."/>
            <person name="Stuart J.J."/>
        </authorList>
    </citation>
    <scope>NUCLEOTIDE SEQUENCE</scope>
</reference>
<comment type="similarity">
    <text evidence="2">Belongs to the vinculin/alpha-catenin family.</text>
</comment>
<dbReference type="AlphaFoldDB" id="Q3HM45"/>
<protein>
    <submittedName>
        <fullName evidence="5">Mde8i18_5</fullName>
    </submittedName>
</protein>
<dbReference type="GO" id="GO:0007155">
    <property type="term" value="P:cell adhesion"/>
    <property type="evidence" value="ECO:0007669"/>
    <property type="project" value="InterPro"/>
</dbReference>
<dbReference type="GO" id="GO:0005737">
    <property type="term" value="C:cytoplasm"/>
    <property type="evidence" value="ECO:0007669"/>
    <property type="project" value="UniProtKB-SubCell"/>
</dbReference>
<evidence type="ECO:0000313" key="5">
    <source>
        <dbReference type="EMBL" id="ABA61174.1"/>
    </source>
</evidence>
<dbReference type="InterPro" id="IPR030045">
    <property type="entry name" value="CTNNAL1"/>
</dbReference>
<sequence length="896" mass="100510">MVHIYSESNVLGQFCTNNERITVTKIIIIEITVTITVTVTAITNKFNINRQLNKTKTMATAYDRQVSSIGPHRSDRPHTMSGERTLRVIGHIGQSVNLSVERFVTVGERIADDNTEIKQDMYDACKEARSAGSSLERLCEIVANNRLDHDDALCERTAMIRAARTLLNSVTRVLLLADIVVVKQLLLDKDKIPKAFSRLESVAHFTEFVKAFSVFGAEMVELAHLTYNRQNDPKDERRRSQMISARKVLERSTLMLLISSKTSLRNPNCVHSKENRDTVFCQMRRAMDLIHYVIKDAIISAAAHDRRGRSQQQSMDWDTDRGTASSCLRIFARLMESSRPRFSASNTSIIGTSKTGLKDISSNNRTTIDTLHTTSHAAGRELMRSNSERDRHVTNHHTSTVSLRKAMHRDPYENSQSSNGIKGSYSELTGYGGTGSFDSFHGITILSPQTREEMTYALNKCVEKTQDFTDSAYTTHEHRENILLLCDRMRLELNQCLRMAVNMEQFPNSRYDIDGAVDSVLGAAQDLSQQLSMAVADQLPELNHILNTGIELVNSLRNIALNQELERLQECADRFHDNIDHILEVCKLLRHIALTEPHQIEAKFTEINLRIYGPQVITAARALSSHPNSKIAKDNFDVFSDMWQWLSRDVTLFSKEIIEMAQCISKPDRTEYSSLPRPGKHGTTSKPLKAVRLDQDEQEKIAKAGLEMKESANEMDAETEKWNGASEENNDIVKRAKSMSTMALSMYQFTKGEGTLRTTQDLFTQAEYFAEEANCLYKLVRMFSYQVPAGDPKKGLLDQLDVVPTYVQALQFTVKDPTVGKAATFNKVDHVVRETKNLMTAINKVVTTCFDCANKYKLDFSGLSGRATSGGLRDDEGGSGAAGDSKGSSTSTEASM</sequence>
<dbReference type="InterPro" id="IPR036723">
    <property type="entry name" value="Alpha-catenin/vinculin-like_sf"/>
</dbReference>
<organism evidence="5">
    <name type="scientific">Mayetiola destructor</name>
    <name type="common">Hessian fly</name>
    <dbReference type="NCBI Taxonomy" id="39758"/>
    <lineage>
        <taxon>Eukaryota</taxon>
        <taxon>Metazoa</taxon>
        <taxon>Ecdysozoa</taxon>
        <taxon>Arthropoda</taxon>
        <taxon>Hexapoda</taxon>
        <taxon>Insecta</taxon>
        <taxon>Pterygota</taxon>
        <taxon>Neoptera</taxon>
        <taxon>Endopterygota</taxon>
        <taxon>Diptera</taxon>
        <taxon>Nematocera</taxon>
        <taxon>Sciaroidea</taxon>
        <taxon>Cecidomyiidae</taxon>
        <taxon>Mayetiola</taxon>
    </lineage>
</organism>
<feature type="region of interest" description="Disordered" evidence="4">
    <location>
        <begin position="867"/>
        <end position="896"/>
    </location>
</feature>
<dbReference type="GO" id="GO:0071944">
    <property type="term" value="C:cell periphery"/>
    <property type="evidence" value="ECO:0007669"/>
    <property type="project" value="UniProtKB-ARBA"/>
</dbReference>
<dbReference type="PANTHER" id="PTHR46342:SF1">
    <property type="entry name" value="ALPHA-CATULIN"/>
    <property type="match status" value="1"/>
</dbReference>
<dbReference type="GO" id="GO:0007266">
    <property type="term" value="P:Rho protein signal transduction"/>
    <property type="evidence" value="ECO:0007669"/>
    <property type="project" value="InterPro"/>
</dbReference>
<dbReference type="Gene3D" id="1.20.120.230">
    <property type="entry name" value="Alpha-catenin/vinculin-like"/>
    <property type="match status" value="4"/>
</dbReference>
<name>Q3HM45_MAYDE</name>